<name>A0AA37TUJ2_9GAMM</name>
<reference evidence="1 2" key="1">
    <citation type="journal article" date="2014" name="Int. J. Syst. Evol. Microbiol.">
        <title>Complete genome sequence of Corynebacterium casei LMG S-19264T (=DSM 44701T), isolated from a smear-ripened cheese.</title>
        <authorList>
            <consortium name="US DOE Joint Genome Institute (JGI-PGF)"/>
            <person name="Walter F."/>
            <person name="Albersmeier A."/>
            <person name="Kalinowski J."/>
            <person name="Ruckert C."/>
        </authorList>
    </citation>
    <scope>NUCLEOTIDE SEQUENCE [LARGE SCALE GENOMIC DNA]</scope>
    <source>
        <strain evidence="1 2">NBRC 112785</strain>
    </source>
</reference>
<dbReference type="InterPro" id="IPR045179">
    <property type="entry name" value="YgfZ/GcvT"/>
</dbReference>
<evidence type="ECO:0000313" key="2">
    <source>
        <dbReference type="Proteomes" id="UP001157439"/>
    </source>
</evidence>
<accession>A0AA37TUJ2</accession>
<dbReference type="AlphaFoldDB" id="A0AA37TUJ2"/>
<evidence type="ECO:0000313" key="1">
    <source>
        <dbReference type="EMBL" id="GLS83050.1"/>
    </source>
</evidence>
<dbReference type="RefSeq" id="WP_095499931.1">
    <property type="nucleotide sequence ID" value="NZ_BSPO01000002.1"/>
</dbReference>
<gene>
    <name evidence="1" type="primary">ygfZ</name>
    <name evidence="1" type="ORF">GCM10007894_10270</name>
</gene>
<dbReference type="PANTHER" id="PTHR22602:SF0">
    <property type="entry name" value="TRANSFERASE CAF17, MITOCHONDRIAL-RELATED"/>
    <property type="match status" value="1"/>
</dbReference>
<dbReference type="SUPFAM" id="SSF101790">
    <property type="entry name" value="Aminomethyltransferase beta-barrel domain"/>
    <property type="match status" value="1"/>
</dbReference>
<protein>
    <submittedName>
        <fullName evidence="1">tRNA-modifying protein YgfZ</fullName>
    </submittedName>
</protein>
<organism evidence="1 2">
    <name type="scientific">Paraferrimonas haliotis</name>
    <dbReference type="NCBI Taxonomy" id="2013866"/>
    <lineage>
        <taxon>Bacteria</taxon>
        <taxon>Pseudomonadati</taxon>
        <taxon>Pseudomonadota</taxon>
        <taxon>Gammaproteobacteria</taxon>
        <taxon>Alteromonadales</taxon>
        <taxon>Ferrimonadaceae</taxon>
        <taxon>Paraferrimonas</taxon>
    </lineage>
</organism>
<dbReference type="Proteomes" id="UP001157439">
    <property type="component" value="Unassembled WGS sequence"/>
</dbReference>
<sequence>MNNAYQCHTVKHLAVIRASGDDTVSFLQSQITCDLVALQNNDSSWGGHCDPKGKLLAAFRMIRQSSGVLLILPKEIAQQDLAQIQKYAVFNKVAFEDITDTLFCYAITGDSNAFIEQHFSPFEGDSAEFNGTTLLRQPHGLLVFSATELALETSKGFWVNEIQAGLPLFGEQHMGQYIPQMFNLQALSGISFEKGCYLGQETVARIHYRGGLKRRLFCLSGQAKADVAAGTGLTVDGRRSGEIIAAAQKGEQLDVLAIMSIDADENASYQVADIDSDLKVQPLSYTLD</sequence>
<proteinExistence type="predicted"/>
<dbReference type="NCBIfam" id="TIGR03317">
    <property type="entry name" value="ygfZ_signature"/>
    <property type="match status" value="1"/>
</dbReference>
<dbReference type="EMBL" id="BSPO01000002">
    <property type="protein sequence ID" value="GLS83050.1"/>
    <property type="molecule type" value="Genomic_DNA"/>
</dbReference>
<dbReference type="Gene3D" id="2.40.30.160">
    <property type="match status" value="1"/>
</dbReference>
<dbReference type="InterPro" id="IPR017703">
    <property type="entry name" value="YgfZ/GCV_T_CS"/>
</dbReference>
<dbReference type="InterPro" id="IPR029043">
    <property type="entry name" value="GcvT/YgfZ_C"/>
</dbReference>
<keyword evidence="2" id="KW-1185">Reference proteome</keyword>
<dbReference type="GO" id="GO:0016226">
    <property type="term" value="P:iron-sulfur cluster assembly"/>
    <property type="evidence" value="ECO:0007669"/>
    <property type="project" value="TreeGrafter"/>
</dbReference>
<dbReference type="PANTHER" id="PTHR22602">
    <property type="entry name" value="TRANSFERASE CAF17, MITOCHONDRIAL-RELATED"/>
    <property type="match status" value="1"/>
</dbReference>
<dbReference type="SUPFAM" id="SSF103025">
    <property type="entry name" value="Folate-binding domain"/>
    <property type="match status" value="1"/>
</dbReference>
<comment type="caution">
    <text evidence="1">The sequence shown here is derived from an EMBL/GenBank/DDBJ whole genome shotgun (WGS) entry which is preliminary data.</text>
</comment>
<dbReference type="Gene3D" id="3.30.70.1400">
    <property type="entry name" value="Aminomethyltransferase beta-barrel domains"/>
    <property type="match status" value="1"/>
</dbReference>